<dbReference type="OrthoDB" id="19261at2759"/>
<feature type="region of interest" description="Disordered" evidence="7">
    <location>
        <begin position="353"/>
        <end position="393"/>
    </location>
</feature>
<evidence type="ECO:0000313" key="12">
    <source>
        <dbReference type="Proteomes" id="UP000772434"/>
    </source>
</evidence>
<dbReference type="Gene3D" id="2.60.40.1210">
    <property type="entry name" value="Cellobiose dehydrogenase, cytochrome domain"/>
    <property type="match status" value="1"/>
</dbReference>
<sequence length="410" mass="45631">MAPRLSCLLLSCWLPFHPSLLLPKYNIMNCYPLDKLNRTALTQLWGTHIVPRLYTLSGTGKMVPGWMGVGFGSQMADSPMVILWSNSDGSITVSQREAPKKVNGSNSEFVFSIPSESTTIVPTIWAFGPNNPSSSSSSANIRIHEEVGTATFNLSQTFTGVASASTSFIGFQIMALAHAVMLIFGFLVLLPLGALLARYLRTFNPVWFKCHWIIQVAISGPIIFTGVLLGVFAVTKSGGPHLGDGHKQWGVAISVLYLFQCSLGYFIHRVKFNIVILGRPPQNYYHAFLGIFIIAAAFYQVRTGYKVEWLLLGRGPLGSYLDIIWYIWIVILAMLYSIGLIYLPKQFKQEKENRRGNDHSTMFMLDPASRSTRSDTAVSGQEQGYEIGELESEEHHTIEVEPAKFENFTD</sequence>
<feature type="signal peptide" evidence="9">
    <location>
        <begin position="1"/>
        <end position="21"/>
    </location>
</feature>
<keyword evidence="12" id="KW-1185">Reference proteome</keyword>
<reference evidence="11" key="1">
    <citation type="submission" date="2020-11" db="EMBL/GenBank/DDBJ databases">
        <authorList>
            <consortium name="DOE Joint Genome Institute"/>
            <person name="Ahrendt S."/>
            <person name="Riley R."/>
            <person name="Andreopoulos W."/>
            <person name="Labutti K."/>
            <person name="Pangilinan J."/>
            <person name="Ruiz-Duenas F.J."/>
            <person name="Barrasa J.M."/>
            <person name="Sanchez-Garcia M."/>
            <person name="Camarero S."/>
            <person name="Miyauchi S."/>
            <person name="Serrano A."/>
            <person name="Linde D."/>
            <person name="Babiker R."/>
            <person name="Drula E."/>
            <person name="Ayuso-Fernandez I."/>
            <person name="Pacheco R."/>
            <person name="Padilla G."/>
            <person name="Ferreira P."/>
            <person name="Barriuso J."/>
            <person name="Kellner H."/>
            <person name="Castanera R."/>
            <person name="Alfaro M."/>
            <person name="Ramirez L."/>
            <person name="Pisabarro A.G."/>
            <person name="Kuo A."/>
            <person name="Tritt A."/>
            <person name="Lipzen A."/>
            <person name="He G."/>
            <person name="Yan M."/>
            <person name="Ng V."/>
            <person name="Cullen D."/>
            <person name="Martin F."/>
            <person name="Rosso M.-N."/>
            <person name="Henrissat B."/>
            <person name="Hibbett D."/>
            <person name="Martinez A.T."/>
            <person name="Grigoriev I.V."/>
        </authorList>
    </citation>
    <scope>NUCLEOTIDE SEQUENCE</scope>
    <source>
        <strain evidence="11">AH 40177</strain>
    </source>
</reference>
<proteinExistence type="predicted"/>
<evidence type="ECO:0000313" key="11">
    <source>
        <dbReference type="EMBL" id="KAF9060317.1"/>
    </source>
</evidence>
<evidence type="ECO:0000256" key="6">
    <source>
        <dbReference type="ARBA" id="ARBA00023136"/>
    </source>
</evidence>
<dbReference type="Pfam" id="PF03188">
    <property type="entry name" value="Cytochrom_B561"/>
    <property type="match status" value="1"/>
</dbReference>
<dbReference type="EMBL" id="JADNRY010000249">
    <property type="protein sequence ID" value="KAF9060317.1"/>
    <property type="molecule type" value="Genomic_DNA"/>
</dbReference>
<dbReference type="Gene3D" id="1.20.120.1770">
    <property type="match status" value="1"/>
</dbReference>
<evidence type="ECO:0000256" key="4">
    <source>
        <dbReference type="ARBA" id="ARBA00022982"/>
    </source>
</evidence>
<dbReference type="InterPro" id="IPR005018">
    <property type="entry name" value="DOMON_domain"/>
</dbReference>
<feature type="domain" description="Cytochrome b561" evidence="10">
    <location>
        <begin position="138"/>
        <end position="343"/>
    </location>
</feature>
<accession>A0A9P5TZF7</accession>
<evidence type="ECO:0000259" key="10">
    <source>
        <dbReference type="PROSITE" id="PS50939"/>
    </source>
</evidence>
<keyword evidence="9" id="KW-0732">Signal</keyword>
<dbReference type="GO" id="GO:0016020">
    <property type="term" value="C:membrane"/>
    <property type="evidence" value="ECO:0007669"/>
    <property type="project" value="UniProtKB-SubCell"/>
</dbReference>
<gene>
    <name evidence="11" type="ORF">BDP27DRAFT_1370638</name>
</gene>
<evidence type="ECO:0000256" key="3">
    <source>
        <dbReference type="ARBA" id="ARBA00022692"/>
    </source>
</evidence>
<feature type="compositionally biased region" description="Polar residues" evidence="7">
    <location>
        <begin position="369"/>
        <end position="382"/>
    </location>
</feature>
<dbReference type="SMART" id="SM00664">
    <property type="entry name" value="DoH"/>
    <property type="match status" value="1"/>
</dbReference>
<feature type="transmembrane region" description="Helical" evidence="8">
    <location>
        <begin position="284"/>
        <end position="303"/>
    </location>
</feature>
<evidence type="ECO:0000256" key="2">
    <source>
        <dbReference type="ARBA" id="ARBA00022448"/>
    </source>
</evidence>
<keyword evidence="4" id="KW-0249">Electron transport</keyword>
<feature type="transmembrane region" description="Helical" evidence="8">
    <location>
        <begin position="212"/>
        <end position="234"/>
    </location>
</feature>
<keyword evidence="3 8" id="KW-0812">Transmembrane</keyword>
<dbReference type="SMART" id="SM00665">
    <property type="entry name" value="B561"/>
    <property type="match status" value="1"/>
</dbReference>
<comment type="caution">
    <text evidence="11">The sequence shown here is derived from an EMBL/GenBank/DDBJ whole genome shotgun (WGS) entry which is preliminary data.</text>
</comment>
<evidence type="ECO:0000256" key="5">
    <source>
        <dbReference type="ARBA" id="ARBA00022989"/>
    </source>
</evidence>
<dbReference type="SUPFAM" id="SSF49344">
    <property type="entry name" value="CBD9-like"/>
    <property type="match status" value="1"/>
</dbReference>
<keyword evidence="2" id="KW-0813">Transport</keyword>
<evidence type="ECO:0000256" key="8">
    <source>
        <dbReference type="SAM" id="Phobius"/>
    </source>
</evidence>
<comment type="subcellular location">
    <subcellularLocation>
        <location evidence="1">Membrane</location>
    </subcellularLocation>
</comment>
<dbReference type="InterPro" id="IPR006593">
    <property type="entry name" value="Cyt_b561/ferric_Rdtase_TM"/>
</dbReference>
<feature type="transmembrane region" description="Helical" evidence="8">
    <location>
        <begin position="249"/>
        <end position="268"/>
    </location>
</feature>
<dbReference type="AlphaFoldDB" id="A0A9P5TZF7"/>
<dbReference type="PANTHER" id="PTHR47797">
    <property type="entry name" value="DEHYDROGENASE, PUTATIVE (AFU_ORTHOLOGUE AFUA_8G05805)-RELATED"/>
    <property type="match status" value="1"/>
</dbReference>
<dbReference type="Pfam" id="PF16010">
    <property type="entry name" value="CDH-cyt"/>
    <property type="match status" value="1"/>
</dbReference>
<dbReference type="CDD" id="cd08760">
    <property type="entry name" value="Cyt_b561_FRRS1_like"/>
    <property type="match status" value="1"/>
</dbReference>
<dbReference type="PROSITE" id="PS50939">
    <property type="entry name" value="CYTOCHROME_B561"/>
    <property type="match status" value="1"/>
</dbReference>
<evidence type="ECO:0000256" key="1">
    <source>
        <dbReference type="ARBA" id="ARBA00004370"/>
    </source>
</evidence>
<keyword evidence="6 8" id="KW-0472">Membrane</keyword>
<feature type="transmembrane region" description="Helical" evidence="8">
    <location>
        <begin position="175"/>
        <end position="200"/>
    </location>
</feature>
<keyword evidence="5 8" id="KW-1133">Transmembrane helix</keyword>
<dbReference type="Proteomes" id="UP000772434">
    <property type="component" value="Unassembled WGS sequence"/>
</dbReference>
<organism evidence="11 12">
    <name type="scientific">Rhodocollybia butyracea</name>
    <dbReference type="NCBI Taxonomy" id="206335"/>
    <lineage>
        <taxon>Eukaryota</taxon>
        <taxon>Fungi</taxon>
        <taxon>Dikarya</taxon>
        <taxon>Basidiomycota</taxon>
        <taxon>Agaricomycotina</taxon>
        <taxon>Agaricomycetes</taxon>
        <taxon>Agaricomycetidae</taxon>
        <taxon>Agaricales</taxon>
        <taxon>Marasmiineae</taxon>
        <taxon>Omphalotaceae</taxon>
        <taxon>Rhodocollybia</taxon>
    </lineage>
</organism>
<name>A0A9P5TZF7_9AGAR</name>
<dbReference type="InterPro" id="IPR015920">
    <property type="entry name" value="Cellobiose_DH-like_cyt"/>
</dbReference>
<dbReference type="PANTHER" id="PTHR47797:SF3">
    <property type="entry name" value="CYTOCHROME B561 DOMAIN-CONTAINING PROTEIN"/>
    <property type="match status" value="1"/>
</dbReference>
<feature type="transmembrane region" description="Helical" evidence="8">
    <location>
        <begin position="323"/>
        <end position="343"/>
    </location>
</feature>
<feature type="chain" id="PRO_5040240578" description="Cytochrome b561 domain-containing protein" evidence="9">
    <location>
        <begin position="22"/>
        <end position="410"/>
    </location>
</feature>
<evidence type="ECO:0000256" key="9">
    <source>
        <dbReference type="SAM" id="SignalP"/>
    </source>
</evidence>
<evidence type="ECO:0000256" key="7">
    <source>
        <dbReference type="SAM" id="MobiDB-lite"/>
    </source>
</evidence>
<protein>
    <recommendedName>
        <fullName evidence="10">Cytochrome b561 domain-containing protein</fullName>
    </recommendedName>
</protein>